<evidence type="ECO:0000256" key="5">
    <source>
        <dbReference type="ARBA" id="ARBA00022840"/>
    </source>
</evidence>
<evidence type="ECO:0000313" key="12">
    <source>
        <dbReference type="Proteomes" id="UP001346149"/>
    </source>
</evidence>
<dbReference type="GO" id="GO:0005739">
    <property type="term" value="C:mitochondrion"/>
    <property type="evidence" value="ECO:0007669"/>
    <property type="project" value="TreeGrafter"/>
</dbReference>
<dbReference type="AlphaFoldDB" id="A0AAN7RJW0"/>
<dbReference type="FunFam" id="1.10.287.890:FF:000002">
    <property type="entry name" value="Adenylate isopentenyltransferase 5, chloroplastic"/>
    <property type="match status" value="1"/>
</dbReference>
<comment type="catalytic activity">
    <reaction evidence="7">
        <text>dimethylallyl diphosphate + ATP = N(6)-(dimethylallyl)adenosine 5'-triphosphate + diphosphate</text>
        <dbReference type="Rhea" id="RHEA:36331"/>
        <dbReference type="ChEBI" id="CHEBI:30616"/>
        <dbReference type="ChEBI" id="CHEBI:33019"/>
        <dbReference type="ChEBI" id="CHEBI:57623"/>
        <dbReference type="ChEBI" id="CHEBI:73532"/>
        <dbReference type="EC" id="2.5.1.112"/>
    </reaction>
</comment>
<dbReference type="InterPro" id="IPR039657">
    <property type="entry name" value="Dimethylallyltransferase"/>
</dbReference>
<dbReference type="Gene3D" id="3.40.50.300">
    <property type="entry name" value="P-loop containing nucleotide triphosphate hydrolases"/>
    <property type="match status" value="1"/>
</dbReference>
<evidence type="ECO:0000256" key="7">
    <source>
        <dbReference type="ARBA" id="ARBA00051744"/>
    </source>
</evidence>
<gene>
    <name evidence="11" type="ORF">SAY86_024613</name>
</gene>
<reference evidence="11 12" key="1">
    <citation type="journal article" date="2023" name="Hortic Res">
        <title>Pangenome of water caltrop reveals structural variations and asymmetric subgenome divergence after allopolyploidization.</title>
        <authorList>
            <person name="Zhang X."/>
            <person name="Chen Y."/>
            <person name="Wang L."/>
            <person name="Yuan Y."/>
            <person name="Fang M."/>
            <person name="Shi L."/>
            <person name="Lu R."/>
            <person name="Comes H.P."/>
            <person name="Ma Y."/>
            <person name="Chen Y."/>
            <person name="Huang G."/>
            <person name="Zhou Y."/>
            <person name="Zheng Z."/>
            <person name="Qiu Y."/>
        </authorList>
    </citation>
    <scope>NUCLEOTIDE SEQUENCE [LARGE SCALE GENOMIC DNA]</scope>
    <source>
        <strain evidence="11">F231</strain>
    </source>
</reference>
<dbReference type="SUPFAM" id="SSF52540">
    <property type="entry name" value="P-loop containing nucleoside triphosphate hydrolases"/>
    <property type="match status" value="1"/>
</dbReference>
<keyword evidence="2" id="KW-0808">Transferase</keyword>
<comment type="function">
    <text evidence="9">Involved in cytokinin biosynthesis. Catalyzes the transfer of an isopentenyl group from dimethylallyl diphosphate (DMAPP) to ATP and ADP.</text>
</comment>
<evidence type="ECO:0000256" key="8">
    <source>
        <dbReference type="ARBA" id="ARBA00052386"/>
    </source>
</evidence>
<dbReference type="Proteomes" id="UP001346149">
    <property type="component" value="Unassembled WGS sequence"/>
</dbReference>
<dbReference type="InterPro" id="IPR027417">
    <property type="entry name" value="P-loop_NTPase"/>
</dbReference>
<dbReference type="InterPro" id="IPR018022">
    <property type="entry name" value="IPT"/>
</dbReference>
<evidence type="ECO:0000313" key="11">
    <source>
        <dbReference type="EMBL" id="KAK4799248.1"/>
    </source>
</evidence>
<dbReference type="Gene3D" id="1.10.287.890">
    <property type="entry name" value="Crystal structure of tRNA isopentenylpyrophosphate transferase (bh2366) domain"/>
    <property type="match status" value="1"/>
</dbReference>
<dbReference type="GO" id="GO:0052622">
    <property type="term" value="F:ATP/ADP dimethylallyltransferase activity"/>
    <property type="evidence" value="ECO:0007669"/>
    <property type="project" value="UniProtKB-EC"/>
</dbReference>
<evidence type="ECO:0000256" key="1">
    <source>
        <dbReference type="ARBA" id="ARBA00005842"/>
    </source>
</evidence>
<dbReference type="EMBL" id="JAXQNO010000004">
    <property type="protein sequence ID" value="KAK4799248.1"/>
    <property type="molecule type" value="Genomic_DNA"/>
</dbReference>
<evidence type="ECO:0000256" key="10">
    <source>
        <dbReference type="ARBA" id="ARBA00066838"/>
    </source>
</evidence>
<dbReference type="EC" id="2.5.1.112" evidence="10"/>
<dbReference type="PANTHER" id="PTHR11088:SF91">
    <property type="entry name" value="ADENYLATE ISOPENTENYLTRANSFERASE 3, CHLOROPLASTIC"/>
    <property type="match status" value="1"/>
</dbReference>
<keyword evidence="12" id="KW-1185">Reference proteome</keyword>
<dbReference type="GO" id="GO:0052381">
    <property type="term" value="F:tRNA dimethylallyltransferase activity"/>
    <property type="evidence" value="ECO:0007669"/>
    <property type="project" value="InterPro"/>
</dbReference>
<sequence>MIMSITKIICRLTSTRPAVDLSGGHLNRDLLLNTRLPREKVVVILGSTGTGKSKLSVDIASRFPAEIINSDKMQFYRDLDVVTNKISEAEKCGIPHHLMGMVDPDEDFTPEKFCEVATLAIGSIRARGQLPIIAGGSNSYIEALIPSYDKYYYQLRPVYDFCFLWVDVDMPVLHKFVSDRVDLMVKKGLVDEVREMFDPNADYSRGVRRAIGVPELDLYFRTEKYLSRSARGQVLAEAIKEIKNNTCKLACRQLEKIHRLRDAKGWKLHHLDATEVFRKRGEEADRAWEELVAGIGAEIVAEFLYNHHALLGGGGFTYDDHPLSGIRFPRTTIETGVAALTR</sequence>
<keyword evidence="4" id="KW-0547">Nucleotide-binding</keyword>
<comment type="catalytic activity">
    <reaction evidence="8">
        <text>dimethylallyl diphosphate + ADP = N(6)-(dimethylallyl)adenosine 5'-diphosphate + diphosphate</text>
        <dbReference type="Rhea" id="RHEA:36327"/>
        <dbReference type="ChEBI" id="CHEBI:33019"/>
        <dbReference type="ChEBI" id="CHEBI:57623"/>
        <dbReference type="ChEBI" id="CHEBI:73533"/>
        <dbReference type="ChEBI" id="CHEBI:456216"/>
        <dbReference type="EC" id="2.5.1.112"/>
    </reaction>
</comment>
<dbReference type="Pfam" id="PF01715">
    <property type="entry name" value="IPPT"/>
    <property type="match status" value="2"/>
</dbReference>
<dbReference type="PANTHER" id="PTHR11088">
    <property type="entry name" value="TRNA DIMETHYLALLYLTRANSFERASE"/>
    <property type="match status" value="1"/>
</dbReference>
<dbReference type="GO" id="GO:0009691">
    <property type="term" value="P:cytokinin biosynthetic process"/>
    <property type="evidence" value="ECO:0007669"/>
    <property type="project" value="UniProtKB-KW"/>
</dbReference>
<evidence type="ECO:0000256" key="6">
    <source>
        <dbReference type="ARBA" id="ARBA00022946"/>
    </source>
</evidence>
<dbReference type="GO" id="GO:0005524">
    <property type="term" value="F:ATP binding"/>
    <property type="evidence" value="ECO:0007669"/>
    <property type="project" value="UniProtKB-KW"/>
</dbReference>
<evidence type="ECO:0000256" key="9">
    <source>
        <dbReference type="ARBA" id="ARBA00055191"/>
    </source>
</evidence>
<comment type="caution">
    <text evidence="11">The sequence shown here is derived from an EMBL/GenBank/DDBJ whole genome shotgun (WGS) entry which is preliminary data.</text>
</comment>
<organism evidence="11 12">
    <name type="scientific">Trapa natans</name>
    <name type="common">Water chestnut</name>
    <dbReference type="NCBI Taxonomy" id="22666"/>
    <lineage>
        <taxon>Eukaryota</taxon>
        <taxon>Viridiplantae</taxon>
        <taxon>Streptophyta</taxon>
        <taxon>Embryophyta</taxon>
        <taxon>Tracheophyta</taxon>
        <taxon>Spermatophyta</taxon>
        <taxon>Magnoliopsida</taxon>
        <taxon>eudicotyledons</taxon>
        <taxon>Gunneridae</taxon>
        <taxon>Pentapetalae</taxon>
        <taxon>rosids</taxon>
        <taxon>malvids</taxon>
        <taxon>Myrtales</taxon>
        <taxon>Lythraceae</taxon>
        <taxon>Trapa</taxon>
    </lineage>
</organism>
<dbReference type="HAMAP" id="MF_00185">
    <property type="entry name" value="IPP_trans"/>
    <property type="match status" value="1"/>
</dbReference>
<name>A0AAN7RJW0_TRANT</name>
<evidence type="ECO:0000256" key="2">
    <source>
        <dbReference type="ARBA" id="ARBA00022679"/>
    </source>
</evidence>
<dbReference type="GO" id="GO:0009824">
    <property type="term" value="F:AMP dimethylallyltransferase activity"/>
    <property type="evidence" value="ECO:0007669"/>
    <property type="project" value="UniProtKB-ARBA"/>
</dbReference>
<keyword evidence="3" id="KW-0203">Cytokinin biosynthesis</keyword>
<proteinExistence type="inferred from homology"/>
<keyword evidence="5" id="KW-0067">ATP-binding</keyword>
<evidence type="ECO:0000256" key="3">
    <source>
        <dbReference type="ARBA" id="ARBA00022712"/>
    </source>
</evidence>
<dbReference type="GO" id="GO:0006400">
    <property type="term" value="P:tRNA modification"/>
    <property type="evidence" value="ECO:0007669"/>
    <property type="project" value="TreeGrafter"/>
</dbReference>
<comment type="similarity">
    <text evidence="1">Belongs to the IPP transferase family.</text>
</comment>
<keyword evidence="6" id="KW-0809">Transit peptide</keyword>
<evidence type="ECO:0000256" key="4">
    <source>
        <dbReference type="ARBA" id="ARBA00022741"/>
    </source>
</evidence>
<protein>
    <recommendedName>
        <fullName evidence="10">adenylate dimethylallyltransferase (ADP/ATP-dependent)</fullName>
        <ecNumber evidence="10">2.5.1.112</ecNumber>
    </recommendedName>
</protein>
<accession>A0AAN7RJW0</accession>